<gene>
    <name evidence="2" type="ORF">GCM10023116_01340</name>
</gene>
<dbReference type="Pfam" id="PF12796">
    <property type="entry name" value="Ank_2"/>
    <property type="match status" value="2"/>
</dbReference>
<dbReference type="InterPro" id="IPR036770">
    <property type="entry name" value="Ankyrin_rpt-contain_sf"/>
</dbReference>
<evidence type="ECO:0000256" key="1">
    <source>
        <dbReference type="PROSITE-ProRule" id="PRU00023"/>
    </source>
</evidence>
<comment type="caution">
    <text evidence="2">The sequence shown here is derived from an EMBL/GenBank/DDBJ whole genome shotgun (WGS) entry which is preliminary data.</text>
</comment>
<dbReference type="InterPro" id="IPR051616">
    <property type="entry name" value="Cul2-RING_E3_ligase_SR"/>
</dbReference>
<feature type="repeat" description="ANK" evidence="1">
    <location>
        <begin position="187"/>
        <end position="219"/>
    </location>
</feature>
<dbReference type="PROSITE" id="PS50297">
    <property type="entry name" value="ANK_REP_REGION"/>
    <property type="match status" value="1"/>
</dbReference>
<keyword evidence="1" id="KW-0040">ANK repeat</keyword>
<protein>
    <recommendedName>
        <fullName evidence="4">Ankyrin</fullName>
    </recommendedName>
</protein>
<dbReference type="Gene3D" id="1.25.40.20">
    <property type="entry name" value="Ankyrin repeat-containing domain"/>
    <property type="match status" value="1"/>
</dbReference>
<accession>A0ABP8UWB4</accession>
<reference evidence="3" key="1">
    <citation type="journal article" date="2019" name="Int. J. Syst. Evol. Microbiol.">
        <title>The Global Catalogue of Microorganisms (GCM) 10K type strain sequencing project: providing services to taxonomists for standard genome sequencing and annotation.</title>
        <authorList>
            <consortium name="The Broad Institute Genomics Platform"/>
            <consortium name="The Broad Institute Genome Sequencing Center for Infectious Disease"/>
            <person name="Wu L."/>
            <person name="Ma J."/>
        </authorList>
    </citation>
    <scope>NUCLEOTIDE SEQUENCE [LARGE SCALE GENOMIC DNA]</scope>
    <source>
        <strain evidence="3">JCM 17805</strain>
    </source>
</reference>
<dbReference type="EMBL" id="BAABFL010000008">
    <property type="protein sequence ID" value="GAA4647872.1"/>
    <property type="molecule type" value="Genomic_DNA"/>
</dbReference>
<dbReference type="PANTHER" id="PTHR46224:SF64">
    <property type="entry name" value="IQ MOTIF AND ANKYRIN REPEAT DOMAIN-CONTAINING PROTEIN 1"/>
    <property type="match status" value="1"/>
</dbReference>
<sequence>MATLLARAGHYDIKDDAPQRALRASIRYQWDDKIACILLTDLYKKNNPHDDFTYMLGMATKRFSNTVLRHIIHRNITSLDQPLYAGARSPLLYAIDFNNTEAAMMLIEANADIEAEHEKTVSFPLKAAAYHNNIHVTKALIDKGAKVNKSITMTPALLKYLKENYHDGVTPTDFIFYDPPNLPEDYTYSTPLWAATAKNHEDIVSLLLNAGANPNHGGESTLFAIEKNTSINIAAMLIEAGASFTRKAYGTDDIFSRAFTRKAGGTDHILSRAYYKQHTPLCALLLNLGISPNTIDEHRWAILDNKYLEKDQCRQRKQYQGVFRLFNQWLKFPNISPNDMSLADRCRFICRKQMGKRVMNLYCVHSPIALDVFKKYSPPKPGTPPGIMDYLAYHTEIL</sequence>
<feature type="repeat" description="ANK" evidence="1">
    <location>
        <begin position="86"/>
        <end position="118"/>
    </location>
</feature>
<name>A0ABP8UWB4_9GAMM</name>
<dbReference type="InterPro" id="IPR002110">
    <property type="entry name" value="Ankyrin_rpt"/>
</dbReference>
<dbReference type="PANTHER" id="PTHR46224">
    <property type="entry name" value="ANKYRIN REPEAT FAMILY PROTEIN"/>
    <property type="match status" value="1"/>
</dbReference>
<evidence type="ECO:0000313" key="3">
    <source>
        <dbReference type="Proteomes" id="UP001500604"/>
    </source>
</evidence>
<evidence type="ECO:0008006" key="4">
    <source>
        <dbReference type="Google" id="ProtNLM"/>
    </source>
</evidence>
<organism evidence="2 3">
    <name type="scientific">Kistimonas scapharcae</name>
    <dbReference type="NCBI Taxonomy" id="1036133"/>
    <lineage>
        <taxon>Bacteria</taxon>
        <taxon>Pseudomonadati</taxon>
        <taxon>Pseudomonadota</taxon>
        <taxon>Gammaproteobacteria</taxon>
        <taxon>Oceanospirillales</taxon>
        <taxon>Endozoicomonadaceae</taxon>
        <taxon>Kistimonas</taxon>
    </lineage>
</organism>
<keyword evidence="3" id="KW-1185">Reference proteome</keyword>
<dbReference type="RefSeq" id="WP_345192804.1">
    <property type="nucleotide sequence ID" value="NZ_BAABFL010000008.1"/>
</dbReference>
<dbReference type="SUPFAM" id="SSF48403">
    <property type="entry name" value="Ankyrin repeat"/>
    <property type="match status" value="1"/>
</dbReference>
<dbReference type="SMART" id="SM00248">
    <property type="entry name" value="ANK"/>
    <property type="match status" value="5"/>
</dbReference>
<dbReference type="PROSITE" id="PS50088">
    <property type="entry name" value="ANK_REPEAT"/>
    <property type="match status" value="2"/>
</dbReference>
<evidence type="ECO:0000313" key="2">
    <source>
        <dbReference type="EMBL" id="GAA4647872.1"/>
    </source>
</evidence>
<proteinExistence type="predicted"/>
<dbReference type="Proteomes" id="UP001500604">
    <property type="component" value="Unassembled WGS sequence"/>
</dbReference>